<feature type="region of interest" description="Disordered" evidence="1">
    <location>
        <begin position="73"/>
        <end position="108"/>
    </location>
</feature>
<feature type="compositionally biased region" description="Basic and acidic residues" evidence="1">
    <location>
        <begin position="338"/>
        <end position="349"/>
    </location>
</feature>
<keyword evidence="3" id="KW-1185">Reference proteome</keyword>
<organism evidence="2 3">
    <name type="scientific">Prorocentrum cordatum</name>
    <dbReference type="NCBI Taxonomy" id="2364126"/>
    <lineage>
        <taxon>Eukaryota</taxon>
        <taxon>Sar</taxon>
        <taxon>Alveolata</taxon>
        <taxon>Dinophyceae</taxon>
        <taxon>Prorocentrales</taxon>
        <taxon>Prorocentraceae</taxon>
        <taxon>Prorocentrum</taxon>
    </lineage>
</organism>
<evidence type="ECO:0000313" key="2">
    <source>
        <dbReference type="EMBL" id="CAK0834083.1"/>
    </source>
</evidence>
<reference evidence="2" key="1">
    <citation type="submission" date="2023-10" db="EMBL/GenBank/DDBJ databases">
        <authorList>
            <person name="Chen Y."/>
            <person name="Shah S."/>
            <person name="Dougan E. K."/>
            <person name="Thang M."/>
            <person name="Chan C."/>
        </authorList>
    </citation>
    <scope>NUCLEOTIDE SEQUENCE [LARGE SCALE GENOMIC DNA]</scope>
</reference>
<feature type="non-terminal residue" evidence="2">
    <location>
        <position position="349"/>
    </location>
</feature>
<feature type="non-terminal residue" evidence="2">
    <location>
        <position position="1"/>
    </location>
</feature>
<accession>A0ABN9SQF0</accession>
<name>A0ABN9SQF0_9DINO</name>
<sequence length="349" mass="36495">RASALQISAEPWQTSPRPQPRAELAWALGGAVAQRGAAGGALRCSEPLALTSPSAGLGATVLPTGALGGGRSAFEGGAGEAAAGPRRGARARAREGPRAATAAPAWPNRAAAKAARAGWRNAALATAPASVARAARQRRIKTNSVSAKTSGVDGRWRERVARLHGPPPPRDQAKLDPIFGARLAGLRFGSAFDQRRPVRALQGLRVEGPELPRDPRPRIAFALVAEQIAKGGRDGVAAARAAVVLQFDDAATLRDLIFIDAGRTYPLKLMETLLAEAASGNSSRLFPSLPFAMLEKLLRGAAAAAEHDHAKLTPRMLRRGGPSEGAPAGRRSLAQVQERGRWEAKASVR</sequence>
<feature type="region of interest" description="Disordered" evidence="1">
    <location>
        <begin position="311"/>
        <end position="349"/>
    </location>
</feature>
<protein>
    <submittedName>
        <fullName evidence="2">Uncharacterized protein</fullName>
    </submittedName>
</protein>
<dbReference type="Proteomes" id="UP001189429">
    <property type="component" value="Unassembled WGS sequence"/>
</dbReference>
<gene>
    <name evidence="2" type="ORF">PCOR1329_LOCUS31597</name>
</gene>
<feature type="compositionally biased region" description="Low complexity" evidence="1">
    <location>
        <begin position="98"/>
        <end position="108"/>
    </location>
</feature>
<evidence type="ECO:0000256" key="1">
    <source>
        <dbReference type="SAM" id="MobiDB-lite"/>
    </source>
</evidence>
<evidence type="ECO:0000313" key="3">
    <source>
        <dbReference type="Proteomes" id="UP001189429"/>
    </source>
</evidence>
<comment type="caution">
    <text evidence="2">The sequence shown here is derived from an EMBL/GenBank/DDBJ whole genome shotgun (WGS) entry which is preliminary data.</text>
</comment>
<proteinExistence type="predicted"/>
<dbReference type="EMBL" id="CAUYUJ010012504">
    <property type="protein sequence ID" value="CAK0834083.1"/>
    <property type="molecule type" value="Genomic_DNA"/>
</dbReference>
<feature type="region of interest" description="Disordered" evidence="1">
    <location>
        <begin position="1"/>
        <end position="20"/>
    </location>
</feature>